<feature type="region of interest" description="Disordered" evidence="7">
    <location>
        <begin position="139"/>
        <end position="188"/>
    </location>
</feature>
<dbReference type="GO" id="GO:0000978">
    <property type="term" value="F:RNA polymerase II cis-regulatory region sequence-specific DNA binding"/>
    <property type="evidence" value="ECO:0007669"/>
    <property type="project" value="TreeGrafter"/>
</dbReference>
<evidence type="ECO:0000313" key="9">
    <source>
        <dbReference type="EMBL" id="CDZ98875.1"/>
    </source>
</evidence>
<dbReference type="Gene3D" id="1.10.20.10">
    <property type="entry name" value="Histone, subunit A"/>
    <property type="match status" value="1"/>
</dbReference>
<name>A0A0F7SKS0_PHARH</name>
<feature type="compositionally biased region" description="Acidic residues" evidence="7">
    <location>
        <begin position="147"/>
        <end position="156"/>
    </location>
</feature>
<sequence length="188" mass="20661">MTSNPTSSSSRPPKSPPAKAQPLVKKNQSLDEFLEDFWAGTIDRYEQESPDFKQHVLPLARIKKVMKMDEDVRMISAEAPIIFSRACELFISELTCRSYLVAEAGNRKTLQRGDIAKAVAGSDAFDFLCDIDVAKASTKMSAPGKDEQDELMDLGDETTSAAAGNGSKKKLNKKKGHKKARTEETYAG</sequence>
<dbReference type="AlphaFoldDB" id="A0A0F7SKS0"/>
<dbReference type="EMBL" id="LN483345">
    <property type="protein sequence ID" value="CDZ98875.1"/>
    <property type="molecule type" value="Genomic_DNA"/>
</dbReference>
<evidence type="ECO:0000256" key="3">
    <source>
        <dbReference type="ARBA" id="ARBA00023125"/>
    </source>
</evidence>
<comment type="subcellular location">
    <subcellularLocation>
        <location evidence="1">Nucleus</location>
    </subcellularLocation>
</comment>
<dbReference type="PANTHER" id="PTHR10252">
    <property type="entry name" value="HISTONE-LIKE TRANSCRIPTION FACTOR CCAAT-RELATED"/>
    <property type="match status" value="1"/>
</dbReference>
<evidence type="ECO:0000256" key="4">
    <source>
        <dbReference type="ARBA" id="ARBA00023163"/>
    </source>
</evidence>
<keyword evidence="5" id="KW-0539">Nucleus</keyword>
<organism evidence="9">
    <name type="scientific">Phaffia rhodozyma</name>
    <name type="common">Yeast</name>
    <name type="synonym">Xanthophyllomyces dendrorhous</name>
    <dbReference type="NCBI Taxonomy" id="264483"/>
    <lineage>
        <taxon>Eukaryota</taxon>
        <taxon>Fungi</taxon>
        <taxon>Dikarya</taxon>
        <taxon>Basidiomycota</taxon>
        <taxon>Agaricomycotina</taxon>
        <taxon>Tremellomycetes</taxon>
        <taxon>Cystofilobasidiales</taxon>
        <taxon>Mrakiaceae</taxon>
        <taxon>Phaffia</taxon>
    </lineage>
</organism>
<dbReference type="InterPro" id="IPR003958">
    <property type="entry name" value="CBFA_NFYB_domain"/>
</dbReference>
<feature type="region of interest" description="Disordered" evidence="7">
    <location>
        <begin position="1"/>
        <end position="25"/>
    </location>
</feature>
<dbReference type="GO" id="GO:0016602">
    <property type="term" value="C:CCAAT-binding factor complex"/>
    <property type="evidence" value="ECO:0007669"/>
    <property type="project" value="TreeGrafter"/>
</dbReference>
<dbReference type="InterPro" id="IPR050568">
    <property type="entry name" value="Transcr_DNA_Rep_Reg"/>
</dbReference>
<keyword evidence="4" id="KW-0804">Transcription</keyword>
<accession>A0A0F7SKS0</accession>
<feature type="domain" description="Transcription factor CBF/NF-Y/archaeal histone" evidence="8">
    <location>
        <begin position="57"/>
        <end position="119"/>
    </location>
</feature>
<evidence type="ECO:0000256" key="5">
    <source>
        <dbReference type="ARBA" id="ARBA00023242"/>
    </source>
</evidence>
<keyword evidence="3" id="KW-0238">DNA-binding</keyword>
<dbReference type="Pfam" id="PF00808">
    <property type="entry name" value="CBFD_NFYB_HMF"/>
    <property type="match status" value="1"/>
</dbReference>
<feature type="compositionally biased region" description="Basic residues" evidence="7">
    <location>
        <begin position="167"/>
        <end position="180"/>
    </location>
</feature>
<evidence type="ECO:0000259" key="8">
    <source>
        <dbReference type="Pfam" id="PF00808"/>
    </source>
</evidence>
<evidence type="ECO:0000256" key="1">
    <source>
        <dbReference type="ARBA" id="ARBA00004123"/>
    </source>
</evidence>
<dbReference type="CDD" id="cd22908">
    <property type="entry name" value="HFD_NFYC-like"/>
    <property type="match status" value="1"/>
</dbReference>
<comment type="similarity">
    <text evidence="6">Belongs to the NFYC/HAP5 subunit family.</text>
</comment>
<evidence type="ECO:0000256" key="2">
    <source>
        <dbReference type="ARBA" id="ARBA00023015"/>
    </source>
</evidence>
<dbReference type="SMR" id="A0A0F7SKS0"/>
<proteinExistence type="inferred from homology"/>
<dbReference type="FunFam" id="1.10.20.10:FF:000062">
    <property type="entry name" value="Nuclear transcription factor Y subunit C"/>
    <property type="match status" value="1"/>
</dbReference>
<dbReference type="GO" id="GO:0001228">
    <property type="term" value="F:DNA-binding transcription activator activity, RNA polymerase II-specific"/>
    <property type="evidence" value="ECO:0007669"/>
    <property type="project" value="TreeGrafter"/>
</dbReference>
<dbReference type="SUPFAM" id="SSF47113">
    <property type="entry name" value="Histone-fold"/>
    <property type="match status" value="1"/>
</dbReference>
<reference evidence="9" key="1">
    <citation type="submission" date="2014-08" db="EMBL/GenBank/DDBJ databases">
        <authorList>
            <person name="Sharma Rahul"/>
            <person name="Thines Marco"/>
        </authorList>
    </citation>
    <scope>NUCLEOTIDE SEQUENCE</scope>
</reference>
<protein>
    <submittedName>
        <fullName evidence="9">Histone-fold-containing protein</fullName>
    </submittedName>
</protein>
<dbReference type="GO" id="GO:0046982">
    <property type="term" value="F:protein heterodimerization activity"/>
    <property type="evidence" value="ECO:0007669"/>
    <property type="project" value="InterPro"/>
</dbReference>
<feature type="compositionally biased region" description="Low complexity" evidence="7">
    <location>
        <begin position="1"/>
        <end position="22"/>
    </location>
</feature>
<keyword evidence="2" id="KW-0805">Transcription regulation</keyword>
<evidence type="ECO:0000256" key="6">
    <source>
        <dbReference type="ARBA" id="ARBA00038129"/>
    </source>
</evidence>
<dbReference type="InterPro" id="IPR009072">
    <property type="entry name" value="Histone-fold"/>
</dbReference>
<dbReference type="PANTHER" id="PTHR10252:SF8">
    <property type="entry name" value="NUCLEAR TRANSCRIPTION FACTOR Y SUBUNIT GAMMA"/>
    <property type="match status" value="1"/>
</dbReference>
<evidence type="ECO:0000256" key="7">
    <source>
        <dbReference type="SAM" id="MobiDB-lite"/>
    </source>
</evidence>